<feature type="region of interest" description="Disordered" evidence="1">
    <location>
        <begin position="37"/>
        <end position="56"/>
    </location>
</feature>
<reference evidence="2" key="2">
    <citation type="submission" date="2023-05" db="EMBL/GenBank/DDBJ databases">
        <authorList>
            <consortium name="Lawrence Berkeley National Laboratory"/>
            <person name="Steindorff A."/>
            <person name="Hensen N."/>
            <person name="Bonometti L."/>
            <person name="Westerberg I."/>
            <person name="Brannstrom I.O."/>
            <person name="Guillou S."/>
            <person name="Cros-Aarteil S."/>
            <person name="Calhoun S."/>
            <person name="Haridas S."/>
            <person name="Kuo A."/>
            <person name="Mondo S."/>
            <person name="Pangilinan J."/>
            <person name="Riley R."/>
            <person name="Labutti K."/>
            <person name="Andreopoulos B."/>
            <person name="Lipzen A."/>
            <person name="Chen C."/>
            <person name="Yanf M."/>
            <person name="Daum C."/>
            <person name="Ng V."/>
            <person name="Clum A."/>
            <person name="Ohm R."/>
            <person name="Martin F."/>
            <person name="Silar P."/>
            <person name="Natvig D."/>
            <person name="Lalanne C."/>
            <person name="Gautier V."/>
            <person name="Ament-Velasquez S.L."/>
            <person name="Kruys A."/>
            <person name="Hutchinson M.I."/>
            <person name="Powell A.J."/>
            <person name="Barry K."/>
            <person name="Miller A.N."/>
            <person name="Grigoriev I.V."/>
            <person name="Debuchy R."/>
            <person name="Gladieux P."/>
            <person name="Thoren M.H."/>
            <person name="Johannesson H."/>
        </authorList>
    </citation>
    <scope>NUCLEOTIDE SEQUENCE</scope>
    <source>
        <strain evidence="2">CBS 757.83</strain>
    </source>
</reference>
<keyword evidence="3" id="KW-1185">Reference proteome</keyword>
<feature type="non-terminal residue" evidence="2">
    <location>
        <position position="200"/>
    </location>
</feature>
<evidence type="ECO:0000256" key="1">
    <source>
        <dbReference type="SAM" id="MobiDB-lite"/>
    </source>
</evidence>
<protein>
    <submittedName>
        <fullName evidence="2">Uncharacterized protein</fullName>
    </submittedName>
</protein>
<feature type="compositionally biased region" description="Basic and acidic residues" evidence="1">
    <location>
        <begin position="37"/>
        <end position="48"/>
    </location>
</feature>
<feature type="compositionally biased region" description="Basic and acidic residues" evidence="1">
    <location>
        <begin position="111"/>
        <end position="120"/>
    </location>
</feature>
<feature type="region of interest" description="Disordered" evidence="1">
    <location>
        <begin position="165"/>
        <end position="184"/>
    </location>
</feature>
<accession>A0AAN6SZB5</accession>
<feature type="compositionally biased region" description="Basic and acidic residues" evidence="1">
    <location>
        <begin position="135"/>
        <end position="151"/>
    </location>
</feature>
<evidence type="ECO:0000313" key="3">
    <source>
        <dbReference type="Proteomes" id="UP001305647"/>
    </source>
</evidence>
<dbReference type="AlphaFoldDB" id="A0AAN6SZB5"/>
<comment type="caution">
    <text evidence="2">The sequence shown here is derived from an EMBL/GenBank/DDBJ whole genome shotgun (WGS) entry which is preliminary data.</text>
</comment>
<proteinExistence type="predicted"/>
<gene>
    <name evidence="2" type="ORF">N658DRAFT_544069</name>
</gene>
<sequence length="200" mass="22312">MHRFREGADRVVGTRLEPASCSLAACHQMSEAKMECRPSRKAQAEKTRTQQLGSRRLSVAGQSMLLPEFSLPVGNPAINSSCATLFLASRAAPEKAMKRKQKAGQTSIDTHPARAPEGKSSRKPGYRSSPLSIQSRREAHDRHLCRQSESKRHLTVGYRGYRSSTRVGSVAPLGNTNGDNYYRNDSLKYCRHEEKKKKKV</sequence>
<name>A0AAN6SZB5_9PEZI</name>
<dbReference type="EMBL" id="MU863658">
    <property type="protein sequence ID" value="KAK4098546.1"/>
    <property type="molecule type" value="Genomic_DNA"/>
</dbReference>
<organism evidence="2 3">
    <name type="scientific">Parathielavia hyrcaniae</name>
    <dbReference type="NCBI Taxonomy" id="113614"/>
    <lineage>
        <taxon>Eukaryota</taxon>
        <taxon>Fungi</taxon>
        <taxon>Dikarya</taxon>
        <taxon>Ascomycota</taxon>
        <taxon>Pezizomycotina</taxon>
        <taxon>Sordariomycetes</taxon>
        <taxon>Sordariomycetidae</taxon>
        <taxon>Sordariales</taxon>
        <taxon>Chaetomiaceae</taxon>
        <taxon>Parathielavia</taxon>
    </lineage>
</organism>
<evidence type="ECO:0000313" key="2">
    <source>
        <dbReference type="EMBL" id="KAK4098546.1"/>
    </source>
</evidence>
<dbReference type="Proteomes" id="UP001305647">
    <property type="component" value="Unassembled WGS sequence"/>
</dbReference>
<feature type="region of interest" description="Disordered" evidence="1">
    <location>
        <begin position="96"/>
        <end position="151"/>
    </location>
</feature>
<reference evidence="2" key="1">
    <citation type="journal article" date="2023" name="Mol. Phylogenet. Evol.">
        <title>Genome-scale phylogeny and comparative genomics of the fungal order Sordariales.</title>
        <authorList>
            <person name="Hensen N."/>
            <person name="Bonometti L."/>
            <person name="Westerberg I."/>
            <person name="Brannstrom I.O."/>
            <person name="Guillou S."/>
            <person name="Cros-Aarteil S."/>
            <person name="Calhoun S."/>
            <person name="Haridas S."/>
            <person name="Kuo A."/>
            <person name="Mondo S."/>
            <person name="Pangilinan J."/>
            <person name="Riley R."/>
            <person name="LaButti K."/>
            <person name="Andreopoulos B."/>
            <person name="Lipzen A."/>
            <person name="Chen C."/>
            <person name="Yan M."/>
            <person name="Daum C."/>
            <person name="Ng V."/>
            <person name="Clum A."/>
            <person name="Steindorff A."/>
            <person name="Ohm R.A."/>
            <person name="Martin F."/>
            <person name="Silar P."/>
            <person name="Natvig D.O."/>
            <person name="Lalanne C."/>
            <person name="Gautier V."/>
            <person name="Ament-Velasquez S.L."/>
            <person name="Kruys A."/>
            <person name="Hutchinson M.I."/>
            <person name="Powell A.J."/>
            <person name="Barry K."/>
            <person name="Miller A.N."/>
            <person name="Grigoriev I.V."/>
            <person name="Debuchy R."/>
            <person name="Gladieux P."/>
            <person name="Hiltunen Thoren M."/>
            <person name="Johannesson H."/>
        </authorList>
    </citation>
    <scope>NUCLEOTIDE SEQUENCE</scope>
    <source>
        <strain evidence="2">CBS 757.83</strain>
    </source>
</reference>